<keyword evidence="2" id="KW-1185">Reference proteome</keyword>
<organism evidence="1 2">
    <name type="scientific">Glossina palpalis gambiensis</name>
    <dbReference type="NCBI Taxonomy" id="67801"/>
    <lineage>
        <taxon>Eukaryota</taxon>
        <taxon>Metazoa</taxon>
        <taxon>Ecdysozoa</taxon>
        <taxon>Arthropoda</taxon>
        <taxon>Hexapoda</taxon>
        <taxon>Insecta</taxon>
        <taxon>Pterygota</taxon>
        <taxon>Neoptera</taxon>
        <taxon>Endopterygota</taxon>
        <taxon>Diptera</taxon>
        <taxon>Brachycera</taxon>
        <taxon>Muscomorpha</taxon>
        <taxon>Hippoboscoidea</taxon>
        <taxon>Glossinidae</taxon>
        <taxon>Glossina</taxon>
    </lineage>
</organism>
<evidence type="ECO:0000313" key="1">
    <source>
        <dbReference type="EnsemblMetazoa" id="GPPI024884-PA"/>
    </source>
</evidence>
<dbReference type="EnsemblMetazoa" id="GPPI024884-RA">
    <property type="protein sequence ID" value="GPPI024884-PA"/>
    <property type="gene ID" value="GPPI024884"/>
</dbReference>
<dbReference type="AlphaFoldDB" id="A0A1B0BBJ0"/>
<evidence type="ECO:0000313" key="2">
    <source>
        <dbReference type="Proteomes" id="UP000092460"/>
    </source>
</evidence>
<name>A0A1B0BBJ0_9MUSC</name>
<dbReference type="Proteomes" id="UP000092460">
    <property type="component" value="Unassembled WGS sequence"/>
</dbReference>
<reference evidence="1" key="2">
    <citation type="submission" date="2020-05" db="UniProtKB">
        <authorList>
            <consortium name="EnsemblMetazoa"/>
        </authorList>
    </citation>
    <scope>IDENTIFICATION</scope>
    <source>
        <strain evidence="1">IAEA</strain>
    </source>
</reference>
<dbReference type="VEuPathDB" id="VectorBase:GPPI024884"/>
<accession>A0A1B0BBJ0</accession>
<dbReference type="EMBL" id="JXJN01011486">
    <property type="status" value="NOT_ANNOTATED_CDS"/>
    <property type="molecule type" value="Genomic_DNA"/>
</dbReference>
<proteinExistence type="predicted"/>
<sequence>ATCKQLLKPETFYQLPRYHHQYKVVKRENIAEELRLDELSLTLSSTLSFVLTTKLYPPILELELGLYLTRPKWISYLKRKIYLTQPYTKGFKPLWQIFYITDCVELNEYKM</sequence>
<reference evidence="2" key="1">
    <citation type="submission" date="2015-01" db="EMBL/GenBank/DDBJ databases">
        <authorList>
            <person name="Aksoy S."/>
            <person name="Warren W."/>
            <person name="Wilson R.K."/>
        </authorList>
    </citation>
    <scope>NUCLEOTIDE SEQUENCE [LARGE SCALE GENOMIC DNA]</scope>
    <source>
        <strain evidence="2">IAEA</strain>
    </source>
</reference>
<protein>
    <submittedName>
        <fullName evidence="1">Uncharacterized protein</fullName>
    </submittedName>
</protein>
<dbReference type="EMBL" id="JXJN01011485">
    <property type="status" value="NOT_ANNOTATED_CDS"/>
    <property type="molecule type" value="Genomic_DNA"/>
</dbReference>